<feature type="compositionally biased region" description="Polar residues" evidence="2">
    <location>
        <begin position="51"/>
        <end position="61"/>
    </location>
</feature>
<evidence type="ECO:0000256" key="1">
    <source>
        <dbReference type="SAM" id="Coils"/>
    </source>
</evidence>
<feature type="region of interest" description="Disordered" evidence="2">
    <location>
        <begin position="1"/>
        <end position="120"/>
    </location>
</feature>
<feature type="compositionally biased region" description="Polar residues" evidence="2">
    <location>
        <begin position="249"/>
        <end position="261"/>
    </location>
</feature>
<keyword evidence="1" id="KW-0175">Coiled coil</keyword>
<feature type="region of interest" description="Disordered" evidence="2">
    <location>
        <begin position="493"/>
        <end position="554"/>
    </location>
</feature>
<feature type="compositionally biased region" description="Acidic residues" evidence="2">
    <location>
        <begin position="520"/>
        <end position="532"/>
    </location>
</feature>
<organism evidence="3 4">
    <name type="scientific">Xylona heveae (strain CBS 132557 / TC161)</name>
    <dbReference type="NCBI Taxonomy" id="1328760"/>
    <lineage>
        <taxon>Eukaryota</taxon>
        <taxon>Fungi</taxon>
        <taxon>Dikarya</taxon>
        <taxon>Ascomycota</taxon>
        <taxon>Pezizomycotina</taxon>
        <taxon>Xylonomycetes</taxon>
        <taxon>Xylonales</taxon>
        <taxon>Xylonaceae</taxon>
        <taxon>Xylona</taxon>
    </lineage>
</organism>
<name>A0A165I0X6_XYLHT</name>
<reference evidence="3 4" key="1">
    <citation type="journal article" date="2016" name="Fungal Biol.">
        <title>The genome of Xylona heveae provides a window into fungal endophytism.</title>
        <authorList>
            <person name="Gazis R."/>
            <person name="Kuo A."/>
            <person name="Riley R."/>
            <person name="LaButti K."/>
            <person name="Lipzen A."/>
            <person name="Lin J."/>
            <person name="Amirebrahimi M."/>
            <person name="Hesse C.N."/>
            <person name="Spatafora J.W."/>
            <person name="Henrissat B."/>
            <person name="Hainaut M."/>
            <person name="Grigoriev I.V."/>
            <person name="Hibbett D.S."/>
        </authorList>
    </citation>
    <scope>NUCLEOTIDE SEQUENCE [LARGE SCALE GENOMIC DNA]</scope>
    <source>
        <strain evidence="3 4">TC161</strain>
    </source>
</reference>
<feature type="coiled-coil region" evidence="1">
    <location>
        <begin position="427"/>
        <end position="477"/>
    </location>
</feature>
<sequence>MPYDKLQNNAASRPQIPQLGNAKKPTKPPITPRIAASATPSRSPVLRRGAQSETATSSQQVSKDDFSTPVRSYLNANITPRSSARQARAESTHSTPSASAYSTPCVPKPPNVAAEGYRGGYDGNNRSPGLGIAGVEDNAHVRPRSMLGESKHINVSSGSSSVESGLSRRSRENSPMFFHANEAKNLTSSREQVPKPRPQSKTSGFFYANGLSEAAPPVSAPNTVTTTPQERSQPRFFHANGTPEAETLPASTRELSSTTSPRIVLFENEKELSRPQSPLSPASGPQITSPRLAGTLPPLSSTSPRSSISSAAGILPSNTATILSIIGQSANADRSANKFRHGKSASVGSLDTNASGRRTFAAESLQSASPPSGGLDPTPLPNLAAATEAIVEQEESSFGTSEAAEQLKLATSVPPSPNPSQTVPMNLQQANELAANARRERKVLDLEITNSSLLAINRTLEREMRKQSAELRRFRRLSRSGRLSIANSIASSSRLSTLAENQDETGDEDHFSEDSAGGENESDTDISESDDSGSERSMSPGAAAESDARHREQDEKRLRLDLAKHQELLVDSQKMNQSLKRCLGLTEELIAEGRKALDYQIHVSDVQLGGRVLTHDDHHHHDEEDRLNSAEHRYQAFEDCLSSTWKDIDQRLSLESDGADRDSGVELEQPA</sequence>
<feature type="compositionally biased region" description="Polar residues" evidence="2">
    <location>
        <begin position="92"/>
        <end position="102"/>
    </location>
</feature>
<feature type="compositionally biased region" description="Low complexity" evidence="2">
    <location>
        <begin position="292"/>
        <end position="310"/>
    </location>
</feature>
<feature type="region of interest" description="Disordered" evidence="2">
    <location>
        <begin position="361"/>
        <end position="380"/>
    </location>
</feature>
<dbReference type="OrthoDB" id="2555519at2759"/>
<feature type="compositionally biased region" description="Polar residues" evidence="2">
    <location>
        <begin position="220"/>
        <end position="231"/>
    </location>
</feature>
<protein>
    <submittedName>
        <fullName evidence="3">Uncharacterized protein</fullName>
    </submittedName>
</protein>
<dbReference type="GeneID" id="28897221"/>
<keyword evidence="4" id="KW-1185">Reference proteome</keyword>
<accession>A0A165I0X6</accession>
<dbReference type="Proteomes" id="UP000076632">
    <property type="component" value="Unassembled WGS sequence"/>
</dbReference>
<dbReference type="InParanoid" id="A0A165I0X6"/>
<dbReference type="STRING" id="1328760.A0A165I0X6"/>
<evidence type="ECO:0000256" key="2">
    <source>
        <dbReference type="SAM" id="MobiDB-lite"/>
    </source>
</evidence>
<gene>
    <name evidence="3" type="ORF">L228DRAFT_245100</name>
</gene>
<evidence type="ECO:0000313" key="3">
    <source>
        <dbReference type="EMBL" id="KZF24201.1"/>
    </source>
</evidence>
<dbReference type="PANTHER" id="PTHR38701">
    <property type="entry name" value="CHROMOSOME 8, WHOLE GENOME SHOTGUN SEQUENCE"/>
    <property type="match status" value="1"/>
</dbReference>
<feature type="compositionally biased region" description="Polar residues" evidence="2">
    <location>
        <begin position="1"/>
        <end position="12"/>
    </location>
</feature>
<feature type="compositionally biased region" description="Polar residues" evidence="2">
    <location>
        <begin position="274"/>
        <end position="289"/>
    </location>
</feature>
<dbReference type="AlphaFoldDB" id="A0A165I0X6"/>
<feature type="region of interest" description="Disordered" evidence="2">
    <location>
        <begin position="141"/>
        <end position="310"/>
    </location>
</feature>
<feature type="compositionally biased region" description="Polar residues" evidence="2">
    <location>
        <begin position="74"/>
        <end position="85"/>
    </location>
</feature>
<proteinExistence type="predicted"/>
<dbReference type="RefSeq" id="XP_018189756.1">
    <property type="nucleotide sequence ID" value="XM_018332084.1"/>
</dbReference>
<dbReference type="PANTHER" id="PTHR38701:SF1">
    <property type="entry name" value="UP-REGULATED DURING SEPTATION PROTEIN 1 DOMAIN-CONTAINING PROTEIN"/>
    <property type="match status" value="1"/>
</dbReference>
<evidence type="ECO:0000313" key="4">
    <source>
        <dbReference type="Proteomes" id="UP000076632"/>
    </source>
</evidence>
<feature type="compositionally biased region" description="Low complexity" evidence="2">
    <location>
        <begin position="155"/>
        <end position="167"/>
    </location>
</feature>
<dbReference type="EMBL" id="KV407456">
    <property type="protein sequence ID" value="KZF24201.1"/>
    <property type="molecule type" value="Genomic_DNA"/>
</dbReference>
<dbReference type="OMA" id="EYSVHVN"/>